<name>A0ABX1TJ41_9GAMM</name>
<dbReference type="PROSITE" id="PS50887">
    <property type="entry name" value="GGDEF"/>
    <property type="match status" value="1"/>
</dbReference>
<protein>
    <recommendedName>
        <fullName evidence="1">diguanylate cyclase</fullName>
        <ecNumber evidence="1">2.7.7.65</ecNumber>
    </recommendedName>
</protein>
<comment type="catalytic activity">
    <reaction evidence="2">
        <text>2 GTP = 3',3'-c-di-GMP + 2 diphosphate</text>
        <dbReference type="Rhea" id="RHEA:24898"/>
        <dbReference type="ChEBI" id="CHEBI:33019"/>
        <dbReference type="ChEBI" id="CHEBI:37565"/>
        <dbReference type="ChEBI" id="CHEBI:58805"/>
        <dbReference type="EC" id="2.7.7.65"/>
    </reaction>
</comment>
<dbReference type="PANTHER" id="PTHR45138">
    <property type="entry name" value="REGULATORY COMPONENTS OF SENSORY TRANSDUCTION SYSTEM"/>
    <property type="match status" value="1"/>
</dbReference>
<dbReference type="InterPro" id="IPR029787">
    <property type="entry name" value="Nucleotide_cyclase"/>
</dbReference>
<dbReference type="PANTHER" id="PTHR45138:SF9">
    <property type="entry name" value="DIGUANYLATE CYCLASE DGCM-RELATED"/>
    <property type="match status" value="1"/>
</dbReference>
<organism evidence="4 5">
    <name type="scientific">Candidatus Competibacter phosphatis</name>
    <dbReference type="NCBI Taxonomy" id="221280"/>
    <lineage>
        <taxon>Bacteria</taxon>
        <taxon>Pseudomonadati</taxon>
        <taxon>Pseudomonadota</taxon>
        <taxon>Gammaproteobacteria</taxon>
        <taxon>Candidatus Competibacteraceae</taxon>
        <taxon>Candidatus Competibacter</taxon>
    </lineage>
</organism>
<dbReference type="NCBIfam" id="TIGR00254">
    <property type="entry name" value="GGDEF"/>
    <property type="match status" value="1"/>
</dbReference>
<evidence type="ECO:0000313" key="5">
    <source>
        <dbReference type="Proteomes" id="UP000760480"/>
    </source>
</evidence>
<accession>A0ABX1TJ41</accession>
<dbReference type="EC" id="2.7.7.65" evidence="1"/>
<dbReference type="Pfam" id="PF00990">
    <property type="entry name" value="GGDEF"/>
    <property type="match status" value="1"/>
</dbReference>
<dbReference type="SUPFAM" id="SSF55073">
    <property type="entry name" value="Nucleotide cyclase"/>
    <property type="match status" value="1"/>
</dbReference>
<dbReference type="Proteomes" id="UP000760480">
    <property type="component" value="Unassembled WGS sequence"/>
</dbReference>
<sequence length="68" mass="7843">MLRLKKVIAVAERIRKSVEQYVFPEVENPLLARITVSIGIAFCPIDAIKSNELIEKADHRLYHAKKIR</sequence>
<comment type="caution">
    <text evidence="4">The sequence shown here is derived from an EMBL/GenBank/DDBJ whole genome shotgun (WGS) entry which is preliminary data.</text>
</comment>
<dbReference type="EMBL" id="SPMZ01000026">
    <property type="protein sequence ID" value="NMQ19403.1"/>
    <property type="molecule type" value="Genomic_DNA"/>
</dbReference>
<dbReference type="Gene3D" id="3.30.70.270">
    <property type="match status" value="1"/>
</dbReference>
<proteinExistence type="predicted"/>
<evidence type="ECO:0000256" key="2">
    <source>
        <dbReference type="ARBA" id="ARBA00034247"/>
    </source>
</evidence>
<dbReference type="InterPro" id="IPR050469">
    <property type="entry name" value="Diguanylate_Cyclase"/>
</dbReference>
<dbReference type="InterPro" id="IPR043128">
    <property type="entry name" value="Rev_trsase/Diguanyl_cyclase"/>
</dbReference>
<reference evidence="4 5" key="1">
    <citation type="submission" date="2019-03" db="EMBL/GenBank/DDBJ databases">
        <title>Metabolic reconstructions from genomes of highly enriched 'Candidatus Accumulibacter' and 'Candidatus Competibacter' bioreactor populations.</title>
        <authorList>
            <person name="Annavajhala M.K."/>
            <person name="Welles L."/>
            <person name="Abbas B."/>
            <person name="Sorokin D."/>
            <person name="Park H."/>
            <person name="Van Loosdrecht M."/>
            <person name="Chandran K."/>
        </authorList>
    </citation>
    <scope>NUCLEOTIDE SEQUENCE [LARGE SCALE GENOMIC DNA]</scope>
    <source>
        <strain evidence="4 5">SBR_G</strain>
    </source>
</reference>
<evidence type="ECO:0000313" key="4">
    <source>
        <dbReference type="EMBL" id="NMQ19403.1"/>
    </source>
</evidence>
<dbReference type="InterPro" id="IPR000160">
    <property type="entry name" value="GGDEF_dom"/>
</dbReference>
<feature type="domain" description="GGDEF" evidence="3">
    <location>
        <begin position="1"/>
        <end position="68"/>
    </location>
</feature>
<keyword evidence="5" id="KW-1185">Reference proteome</keyword>
<evidence type="ECO:0000259" key="3">
    <source>
        <dbReference type="PROSITE" id="PS50887"/>
    </source>
</evidence>
<evidence type="ECO:0000256" key="1">
    <source>
        <dbReference type="ARBA" id="ARBA00012528"/>
    </source>
</evidence>
<gene>
    <name evidence="4" type="ORF">E4P82_09480</name>
</gene>